<dbReference type="InterPro" id="IPR020471">
    <property type="entry name" value="AKR"/>
</dbReference>
<reference evidence="3" key="1">
    <citation type="journal article" date="2021" name="PeerJ">
        <title>Extensive microbial diversity within the chicken gut microbiome revealed by metagenomics and culture.</title>
        <authorList>
            <person name="Gilroy R."/>
            <person name="Ravi A."/>
            <person name="Getino M."/>
            <person name="Pursley I."/>
            <person name="Horton D.L."/>
            <person name="Alikhan N.F."/>
            <person name="Baker D."/>
            <person name="Gharbi K."/>
            <person name="Hall N."/>
            <person name="Watson M."/>
            <person name="Adriaenssens E.M."/>
            <person name="Foster-Nyarko E."/>
            <person name="Jarju S."/>
            <person name="Secka A."/>
            <person name="Antonio M."/>
            <person name="Oren A."/>
            <person name="Chaudhuri R.R."/>
            <person name="La Ragione R."/>
            <person name="Hildebrand F."/>
            <person name="Pallen M.J."/>
        </authorList>
    </citation>
    <scope>NUCLEOTIDE SEQUENCE</scope>
    <source>
        <strain evidence="3">USAMLcec2-132</strain>
    </source>
</reference>
<dbReference type="PANTHER" id="PTHR43364:SF4">
    <property type="entry name" value="NAD(P)-LINKED OXIDOREDUCTASE SUPERFAMILY PROTEIN"/>
    <property type="match status" value="1"/>
</dbReference>
<organism evidence="3 4">
    <name type="scientific">Candidatus Eisenbergiella merdavium</name>
    <dbReference type="NCBI Taxonomy" id="2838551"/>
    <lineage>
        <taxon>Bacteria</taxon>
        <taxon>Bacillati</taxon>
        <taxon>Bacillota</taxon>
        <taxon>Clostridia</taxon>
        <taxon>Lachnospirales</taxon>
        <taxon>Lachnospiraceae</taxon>
        <taxon>Eisenbergiella</taxon>
    </lineage>
</organism>
<dbReference type="InterPro" id="IPR050523">
    <property type="entry name" value="AKR_Detox_Biosynth"/>
</dbReference>
<dbReference type="GO" id="GO:0005829">
    <property type="term" value="C:cytosol"/>
    <property type="evidence" value="ECO:0007669"/>
    <property type="project" value="TreeGrafter"/>
</dbReference>
<dbReference type="Gene3D" id="3.20.20.100">
    <property type="entry name" value="NADP-dependent oxidoreductase domain"/>
    <property type="match status" value="1"/>
</dbReference>
<proteinExistence type="predicted"/>
<protein>
    <submittedName>
        <fullName evidence="3">Aldo/keto reductase</fullName>
    </submittedName>
</protein>
<reference evidence="3" key="2">
    <citation type="submission" date="2021-04" db="EMBL/GenBank/DDBJ databases">
        <authorList>
            <person name="Gilroy R."/>
        </authorList>
    </citation>
    <scope>NUCLEOTIDE SEQUENCE</scope>
    <source>
        <strain evidence="3">USAMLcec2-132</strain>
    </source>
</reference>
<comment type="caution">
    <text evidence="3">The sequence shown here is derived from an EMBL/GenBank/DDBJ whole genome shotgun (WGS) entry which is preliminary data.</text>
</comment>
<sequence>MNLPKIAMGAWAWGDTDGYFGNTMAGEEFRPIFEAAMKAGLNLWDTATAYSNGESEKILGGFVNDAGRENVIVSTKFTPQMAAMYDNSVEKMCDASLARMNMEYFDIYWIHNPIGAPEYTKQLIPLLKSGKVKTVGVSNHNLAQIKEAETILKDAGFRLSAVQNHYSLLNRSSEESGIISYCKANDIVFYGYMTLEQGALSGKYDAAHPFPEGSARANVFNPLLPQLGALIGELKKIAAAHNVSAAQIAAAYAVHKGVLPILGVTKLYQVEEAVKTAEIILSAEEAASLEAAADASGVSSIQFWESKME</sequence>
<dbReference type="InterPro" id="IPR036812">
    <property type="entry name" value="NAD(P)_OxRdtase_dom_sf"/>
</dbReference>
<dbReference type="Pfam" id="PF00248">
    <property type="entry name" value="Aldo_ket_red"/>
    <property type="match status" value="1"/>
</dbReference>
<evidence type="ECO:0000313" key="4">
    <source>
        <dbReference type="Proteomes" id="UP000823891"/>
    </source>
</evidence>
<name>A0A9D2NEE1_9FIRM</name>
<keyword evidence="1" id="KW-0560">Oxidoreductase</keyword>
<dbReference type="EMBL" id="DWWS01000013">
    <property type="protein sequence ID" value="HJC22671.1"/>
    <property type="molecule type" value="Genomic_DNA"/>
</dbReference>
<dbReference type="AlphaFoldDB" id="A0A9D2NEE1"/>
<evidence type="ECO:0000256" key="1">
    <source>
        <dbReference type="ARBA" id="ARBA00023002"/>
    </source>
</evidence>
<dbReference type="SUPFAM" id="SSF51430">
    <property type="entry name" value="NAD(P)-linked oxidoreductase"/>
    <property type="match status" value="1"/>
</dbReference>
<dbReference type="Proteomes" id="UP000823891">
    <property type="component" value="Unassembled WGS sequence"/>
</dbReference>
<dbReference type="PRINTS" id="PR00069">
    <property type="entry name" value="ALDKETRDTASE"/>
</dbReference>
<evidence type="ECO:0000259" key="2">
    <source>
        <dbReference type="Pfam" id="PF00248"/>
    </source>
</evidence>
<dbReference type="InterPro" id="IPR023210">
    <property type="entry name" value="NADP_OxRdtase_dom"/>
</dbReference>
<dbReference type="PANTHER" id="PTHR43364">
    <property type="entry name" value="NADH-SPECIFIC METHYLGLYOXAL REDUCTASE-RELATED"/>
    <property type="match status" value="1"/>
</dbReference>
<evidence type="ECO:0000313" key="3">
    <source>
        <dbReference type="EMBL" id="HJC22671.1"/>
    </source>
</evidence>
<feature type="domain" description="NADP-dependent oxidoreductase" evidence="2">
    <location>
        <begin position="5"/>
        <end position="292"/>
    </location>
</feature>
<accession>A0A9D2NEE1</accession>
<gene>
    <name evidence="3" type="ORF">H9761_03065</name>
</gene>
<dbReference type="GO" id="GO:0016491">
    <property type="term" value="F:oxidoreductase activity"/>
    <property type="evidence" value="ECO:0007669"/>
    <property type="project" value="UniProtKB-KW"/>
</dbReference>